<comment type="caution">
    <text evidence="1">The sequence shown here is derived from an EMBL/GenBank/DDBJ whole genome shotgun (WGS) entry which is preliminary data.</text>
</comment>
<dbReference type="OrthoDB" id="9767864at2"/>
<evidence type="ECO:0000313" key="2">
    <source>
        <dbReference type="Proteomes" id="UP000005801"/>
    </source>
</evidence>
<sequence>MVDLTHSEFYVYEPSFSPIPARLRGFDALAWLSEVGIPERMAVHDSSDSFAWTCLRNELGELLFELWETGALADGASPDQSYYVRCDLNDTMSPEQAQRGELVVRVGVATAKAHQYTVLEVARDAVA</sequence>
<proteinExistence type="predicted"/>
<reference evidence="1 2" key="1">
    <citation type="submission" date="2007-06" db="EMBL/GenBank/DDBJ databases">
        <authorList>
            <person name="Shimkets L."/>
            <person name="Ferriera S."/>
            <person name="Johnson J."/>
            <person name="Kravitz S."/>
            <person name="Beeson K."/>
            <person name="Sutton G."/>
            <person name="Rogers Y.-H."/>
            <person name="Friedman R."/>
            <person name="Frazier M."/>
            <person name="Venter J.C."/>
        </authorList>
    </citation>
    <scope>NUCLEOTIDE SEQUENCE [LARGE SCALE GENOMIC DNA]</scope>
    <source>
        <strain evidence="1 2">SIR-1</strain>
    </source>
</reference>
<dbReference type="STRING" id="391625.PPSIR1_37849"/>
<organism evidence="1 2">
    <name type="scientific">Plesiocystis pacifica SIR-1</name>
    <dbReference type="NCBI Taxonomy" id="391625"/>
    <lineage>
        <taxon>Bacteria</taxon>
        <taxon>Pseudomonadati</taxon>
        <taxon>Myxococcota</taxon>
        <taxon>Polyangia</taxon>
        <taxon>Nannocystales</taxon>
        <taxon>Nannocystaceae</taxon>
        <taxon>Plesiocystis</taxon>
    </lineage>
</organism>
<dbReference type="eggNOG" id="COG3497">
    <property type="taxonomic scope" value="Bacteria"/>
</dbReference>
<dbReference type="Proteomes" id="UP000005801">
    <property type="component" value="Unassembled WGS sequence"/>
</dbReference>
<protein>
    <submittedName>
        <fullName evidence="1">Uncharacterized protein</fullName>
    </submittedName>
</protein>
<dbReference type="AlphaFoldDB" id="A6G9K9"/>
<name>A6G9K9_9BACT</name>
<accession>A6G9K9</accession>
<dbReference type="EMBL" id="ABCS01000046">
    <property type="protein sequence ID" value="EDM77403.1"/>
    <property type="molecule type" value="Genomic_DNA"/>
</dbReference>
<dbReference type="RefSeq" id="WP_006973404.1">
    <property type="nucleotide sequence ID" value="NZ_ABCS01000046.1"/>
</dbReference>
<evidence type="ECO:0000313" key="1">
    <source>
        <dbReference type="EMBL" id="EDM77403.1"/>
    </source>
</evidence>
<gene>
    <name evidence="1" type="ORF">PPSIR1_37849</name>
</gene>
<keyword evidence="2" id="KW-1185">Reference proteome</keyword>